<feature type="modified residue" description="Phosphocysteine; by EIIA" evidence="16">
    <location>
        <position position="471"/>
    </location>
</feature>
<dbReference type="PROSITE" id="PS51100">
    <property type="entry name" value="PTS_EIIB_TYPE_3"/>
    <property type="match status" value="1"/>
</dbReference>
<dbReference type="CDD" id="cd05565">
    <property type="entry name" value="PTS_IIB_lactose"/>
    <property type="match status" value="1"/>
</dbReference>
<keyword evidence="21" id="KW-1185">Reference proteome</keyword>
<gene>
    <name evidence="20" type="ORF">E0E04_01080</name>
</gene>
<comment type="caution">
    <text evidence="20">The sequence shown here is derived from an EMBL/GenBank/DDBJ whole genome shotgun (WGS) entry which is preliminary data.</text>
</comment>
<dbReference type="Pfam" id="PF02378">
    <property type="entry name" value="PTS_EIIC"/>
    <property type="match status" value="1"/>
</dbReference>
<dbReference type="RefSeq" id="WP_132868881.1">
    <property type="nucleotide sequence ID" value="NZ_SJWY01000010.1"/>
</dbReference>
<evidence type="ECO:0000256" key="1">
    <source>
        <dbReference type="ARBA" id="ARBA00004651"/>
    </source>
</evidence>
<dbReference type="NCBIfam" id="TIGR00853">
    <property type="entry name" value="pts-lac"/>
    <property type="match status" value="1"/>
</dbReference>
<evidence type="ECO:0000256" key="6">
    <source>
        <dbReference type="ARBA" id="ARBA00022553"/>
    </source>
</evidence>
<feature type="transmembrane region" description="Helical" evidence="17">
    <location>
        <begin position="70"/>
        <end position="90"/>
    </location>
</feature>
<dbReference type="PROSITE" id="PS51105">
    <property type="entry name" value="PTS_EIIC_TYPE_3"/>
    <property type="match status" value="1"/>
</dbReference>
<feature type="transmembrane region" description="Helical" evidence="17">
    <location>
        <begin position="378"/>
        <end position="400"/>
    </location>
</feature>
<feature type="transmembrane region" description="Helical" evidence="17">
    <location>
        <begin position="132"/>
        <end position="155"/>
    </location>
</feature>
<evidence type="ECO:0000256" key="14">
    <source>
        <dbReference type="ARBA" id="ARBA00029639"/>
    </source>
</evidence>
<feature type="transmembrane region" description="Helical" evidence="17">
    <location>
        <begin position="102"/>
        <end position="120"/>
    </location>
</feature>
<dbReference type="NCBIfam" id="TIGR00410">
    <property type="entry name" value="lacE"/>
    <property type="match status" value="1"/>
</dbReference>
<keyword evidence="13 17" id="KW-0472">Membrane</keyword>
<comment type="subcellular location">
    <subcellularLocation>
        <location evidence="1">Cell membrane</location>
        <topology evidence="1">Multi-pass membrane protein</topology>
    </subcellularLocation>
</comment>
<dbReference type="GO" id="GO:0009401">
    <property type="term" value="P:phosphoenolpyruvate-dependent sugar phosphotransferase system"/>
    <property type="evidence" value="ECO:0007669"/>
    <property type="project" value="UniProtKB-KW"/>
</dbReference>
<dbReference type="InterPro" id="IPR041713">
    <property type="entry name" value="PTS_IIB"/>
</dbReference>
<dbReference type="InterPro" id="IPR051088">
    <property type="entry name" value="PTS_Sugar-EIIC/EIIB"/>
</dbReference>
<feature type="transmembrane region" description="Helical" evidence="17">
    <location>
        <begin position="281"/>
        <end position="303"/>
    </location>
</feature>
<protein>
    <recommendedName>
        <fullName evidence="3">PTS system lactose-specific EIICB component</fullName>
        <ecNumber evidence="2">2.7.1.207</ecNumber>
    </recommendedName>
    <alternativeName>
        <fullName evidence="14">EIICB-Lac</fullName>
    </alternativeName>
</protein>
<evidence type="ECO:0000256" key="13">
    <source>
        <dbReference type="ARBA" id="ARBA00023136"/>
    </source>
</evidence>
<dbReference type="PANTHER" id="PTHR33989:SF8">
    <property type="entry name" value="PERMEASE IIC COMPONENT"/>
    <property type="match status" value="1"/>
</dbReference>
<feature type="domain" description="PTS EIIB type-3" evidence="18">
    <location>
        <begin position="464"/>
        <end position="567"/>
    </location>
</feature>
<evidence type="ECO:0000256" key="12">
    <source>
        <dbReference type="ARBA" id="ARBA00022989"/>
    </source>
</evidence>
<keyword evidence="5" id="KW-1003">Cell membrane</keyword>
<evidence type="ECO:0000256" key="9">
    <source>
        <dbReference type="ARBA" id="ARBA00022683"/>
    </source>
</evidence>
<dbReference type="SUPFAM" id="SSF52794">
    <property type="entry name" value="PTS system IIB component-like"/>
    <property type="match status" value="1"/>
</dbReference>
<reference evidence="20 21" key="1">
    <citation type="submission" date="2019-03" db="EMBL/GenBank/DDBJ databases">
        <authorList>
            <person name="Fan P."/>
        </authorList>
    </citation>
    <scope>NUCLEOTIDE SEQUENCE [LARGE SCALE GENOMIC DNA]</scope>
    <source>
        <strain evidence="20 21">KCJ4950</strain>
    </source>
</reference>
<keyword evidence="9" id="KW-0598">Phosphotransferase system</keyword>
<evidence type="ECO:0000256" key="15">
    <source>
        <dbReference type="ARBA" id="ARBA00048444"/>
    </source>
</evidence>
<evidence type="ECO:0000256" key="2">
    <source>
        <dbReference type="ARBA" id="ARBA00012802"/>
    </source>
</evidence>
<dbReference type="GO" id="GO:0016301">
    <property type="term" value="F:kinase activity"/>
    <property type="evidence" value="ECO:0007669"/>
    <property type="project" value="UniProtKB-KW"/>
</dbReference>
<dbReference type="InterPro" id="IPR036095">
    <property type="entry name" value="PTS_EIIB-like_sf"/>
</dbReference>
<dbReference type="NCBIfam" id="TIGR00394">
    <property type="entry name" value="lac_pts_IIC"/>
    <property type="match status" value="1"/>
</dbReference>
<accession>A0A4R5G6G3</accession>
<keyword evidence="11" id="KW-0418">Kinase</keyword>
<evidence type="ECO:0000313" key="20">
    <source>
        <dbReference type="EMBL" id="TDE75373.1"/>
    </source>
</evidence>
<dbReference type="PANTHER" id="PTHR33989">
    <property type="match status" value="1"/>
</dbReference>
<dbReference type="InterPro" id="IPR004801">
    <property type="entry name" value="LacE"/>
</dbReference>
<keyword evidence="6" id="KW-0597">Phosphoprotein</keyword>
<keyword evidence="7" id="KW-0762">Sugar transport</keyword>
<evidence type="ECO:0000256" key="8">
    <source>
        <dbReference type="ARBA" id="ARBA00022679"/>
    </source>
</evidence>
<evidence type="ECO:0000256" key="10">
    <source>
        <dbReference type="ARBA" id="ARBA00022692"/>
    </source>
</evidence>
<dbReference type="GO" id="GO:1901264">
    <property type="term" value="P:carbohydrate derivative transport"/>
    <property type="evidence" value="ECO:0007669"/>
    <property type="project" value="TreeGrafter"/>
</dbReference>
<dbReference type="InterPro" id="IPR004501">
    <property type="entry name" value="PTS_EIIC_3"/>
</dbReference>
<dbReference type="InterPro" id="IPR013012">
    <property type="entry name" value="PTS_EIIB_3"/>
</dbReference>
<name>A0A4R5G6G3_9STRE</name>
<keyword evidence="4" id="KW-0813">Transport</keyword>
<evidence type="ECO:0000259" key="19">
    <source>
        <dbReference type="PROSITE" id="PS51105"/>
    </source>
</evidence>
<proteinExistence type="predicted"/>
<evidence type="ECO:0000256" key="5">
    <source>
        <dbReference type="ARBA" id="ARBA00022475"/>
    </source>
</evidence>
<dbReference type="Proteomes" id="UP000295231">
    <property type="component" value="Unassembled WGS sequence"/>
</dbReference>
<feature type="domain" description="PTS EIIC type-3" evidence="19">
    <location>
        <begin position="7"/>
        <end position="408"/>
    </location>
</feature>
<feature type="transmembrane region" description="Helical" evidence="17">
    <location>
        <begin position="338"/>
        <end position="358"/>
    </location>
</feature>
<evidence type="ECO:0000259" key="18">
    <source>
        <dbReference type="PROSITE" id="PS51100"/>
    </source>
</evidence>
<organism evidence="20 21">
    <name type="scientific">Streptococcus vicugnae</name>
    <dbReference type="NCBI Taxonomy" id="2740579"/>
    <lineage>
        <taxon>Bacteria</taxon>
        <taxon>Bacillati</taxon>
        <taxon>Bacillota</taxon>
        <taxon>Bacilli</taxon>
        <taxon>Lactobacillales</taxon>
        <taxon>Streptococcaceae</taxon>
        <taxon>Streptococcus</taxon>
    </lineage>
</organism>
<dbReference type="GO" id="GO:0022869">
    <property type="term" value="F:protein-N(PI)-phosphohistidine-lactose phosphotransferase system transporter activity"/>
    <property type="evidence" value="ECO:0007669"/>
    <property type="project" value="InterPro"/>
</dbReference>
<evidence type="ECO:0000256" key="11">
    <source>
        <dbReference type="ARBA" id="ARBA00022777"/>
    </source>
</evidence>
<feature type="transmembrane region" description="Helical" evidence="17">
    <location>
        <begin position="221"/>
        <end position="238"/>
    </location>
</feature>
<feature type="transmembrane region" description="Helical" evidence="17">
    <location>
        <begin position="30"/>
        <end position="50"/>
    </location>
</feature>
<evidence type="ECO:0000256" key="7">
    <source>
        <dbReference type="ARBA" id="ARBA00022597"/>
    </source>
</evidence>
<evidence type="ECO:0000313" key="21">
    <source>
        <dbReference type="Proteomes" id="UP000295231"/>
    </source>
</evidence>
<evidence type="ECO:0000256" key="17">
    <source>
        <dbReference type="SAM" id="Phobius"/>
    </source>
</evidence>
<evidence type="ECO:0000256" key="3">
    <source>
        <dbReference type="ARBA" id="ARBA00020834"/>
    </source>
</evidence>
<dbReference type="Gene3D" id="3.40.50.2300">
    <property type="match status" value="1"/>
</dbReference>
<dbReference type="EC" id="2.7.1.207" evidence="2"/>
<keyword evidence="10 17" id="KW-0812">Transmembrane</keyword>
<dbReference type="EMBL" id="SJWY01000010">
    <property type="protein sequence ID" value="TDE75373.1"/>
    <property type="molecule type" value="Genomic_DNA"/>
</dbReference>
<dbReference type="InterPro" id="IPR003352">
    <property type="entry name" value="PTS_EIIC"/>
</dbReference>
<sequence>MNGLVNQIEKMKPFFEKVSRNKYLRAIKDGFIAGMPIIIFSSIFMLIAYVPNIWGFYWSDEVTALIVKPYNYSMGILGMLVAGTTAKNLTDSFNRDLPATNQINNIATLITAIVGFLLLSSDSIDGGFGSSYLGTSGLLSAFVAAFITVNVYNFFIKRNITIKMPSEVPPNIAQTFKDIFPLSAAILIMYAIDLVIRQVVGINFAQAVIQLFQPLFTAADGYLGIAIIYGAMAMFWFIGIHGPSIVEPAISAIALINIDKNLALLDAGQQATNIITPGLQYFVATMGGTGATLVVPYMFMLLAKSKQNKAIGRAAVVPTSFGVNEPILFGAPLVLNPVFFVPFIAAPILNVWIFKFFVEVLGMNSFSYVLPWTTPGPLGLILGTGFAGMSFVLAVVLIVIDTLVYYPFFKVYDNQILAQEAAADAQAVSDTKTQTAVEPVVEKATEVKKEPVVSEAIQTSDNFSKKVLVLCAGGGTSGLLSNALNKAAKEYNVDISSAAGAYGAHQDMLKDYDLVILAPQVASNYQDIKKDTDRLGIKLTKTEGMEYINLTRDPKGSLEYVMKQFED</sequence>
<evidence type="ECO:0000256" key="4">
    <source>
        <dbReference type="ARBA" id="ARBA00022448"/>
    </source>
</evidence>
<keyword evidence="12 17" id="KW-1133">Transmembrane helix</keyword>
<dbReference type="InterPro" id="IPR003501">
    <property type="entry name" value="PTS_EIIB_2/3"/>
</dbReference>
<keyword evidence="8" id="KW-0808">Transferase</keyword>
<evidence type="ECO:0000256" key="16">
    <source>
        <dbReference type="PROSITE-ProRule" id="PRU00423"/>
    </source>
</evidence>
<dbReference type="Pfam" id="PF02302">
    <property type="entry name" value="PTS_IIB"/>
    <property type="match status" value="1"/>
</dbReference>
<dbReference type="AlphaFoldDB" id="A0A4R5G6G3"/>
<dbReference type="GO" id="GO:0005886">
    <property type="term" value="C:plasma membrane"/>
    <property type="evidence" value="ECO:0007669"/>
    <property type="project" value="UniProtKB-SubCell"/>
</dbReference>
<comment type="catalytic activity">
    <reaction evidence="15">
        <text>lactose(out) + N(pros)-phospho-L-histidyl-[protein] = lactose 6-phosphate(in) + L-histidyl-[protein]</text>
        <dbReference type="Rhea" id="RHEA:42400"/>
        <dbReference type="Rhea" id="RHEA-COMP:9745"/>
        <dbReference type="Rhea" id="RHEA-COMP:9746"/>
        <dbReference type="ChEBI" id="CHEBI:17716"/>
        <dbReference type="ChEBI" id="CHEBI:29979"/>
        <dbReference type="ChEBI" id="CHEBI:64837"/>
        <dbReference type="ChEBI" id="CHEBI:79080"/>
        <dbReference type="EC" id="2.7.1.207"/>
    </reaction>
</comment>